<proteinExistence type="predicted"/>
<dbReference type="Pfam" id="PF05685">
    <property type="entry name" value="Uma2"/>
    <property type="match status" value="1"/>
</dbReference>
<dbReference type="OrthoDB" id="9799703at2"/>
<keyword evidence="2" id="KW-0540">Nuclease</keyword>
<dbReference type="Proteomes" id="UP000295674">
    <property type="component" value="Unassembled WGS sequence"/>
</dbReference>
<gene>
    <name evidence="2" type="ORF">E1181_08170</name>
</gene>
<feature type="domain" description="Putative restriction endonuclease" evidence="1">
    <location>
        <begin position="17"/>
        <end position="74"/>
    </location>
</feature>
<reference evidence="2 3" key="1">
    <citation type="submission" date="2019-03" db="EMBL/GenBank/DDBJ databases">
        <title>Draft genome sequences of novel Actinobacteria.</title>
        <authorList>
            <person name="Sahin N."/>
            <person name="Ay H."/>
            <person name="Saygin H."/>
        </authorList>
    </citation>
    <scope>NUCLEOTIDE SEQUENCE [LARGE SCALE GENOMIC DNA]</scope>
    <source>
        <strain evidence="2 3">16K309</strain>
    </source>
</reference>
<accession>A0A4R4VQG5</accession>
<keyword evidence="3" id="KW-1185">Reference proteome</keyword>
<keyword evidence="2" id="KW-0378">Hydrolase</keyword>
<protein>
    <submittedName>
        <fullName evidence="2">Uma2 family endonuclease</fullName>
    </submittedName>
</protein>
<dbReference type="EMBL" id="SMKS01000008">
    <property type="protein sequence ID" value="TDD08139.1"/>
    <property type="molecule type" value="Genomic_DNA"/>
</dbReference>
<dbReference type="AlphaFoldDB" id="A0A4R4VQG5"/>
<keyword evidence="2" id="KW-0255">Endonuclease</keyword>
<dbReference type="InterPro" id="IPR011335">
    <property type="entry name" value="Restrct_endonuc-II-like"/>
</dbReference>
<evidence type="ECO:0000313" key="3">
    <source>
        <dbReference type="Proteomes" id="UP000295674"/>
    </source>
</evidence>
<evidence type="ECO:0000259" key="1">
    <source>
        <dbReference type="Pfam" id="PF05685"/>
    </source>
</evidence>
<evidence type="ECO:0000313" key="2">
    <source>
        <dbReference type="EMBL" id="TDD08139.1"/>
    </source>
</evidence>
<dbReference type="CDD" id="cd06260">
    <property type="entry name" value="DUF820-like"/>
    <property type="match status" value="1"/>
</dbReference>
<dbReference type="SUPFAM" id="SSF52980">
    <property type="entry name" value="Restriction endonuclease-like"/>
    <property type="match status" value="1"/>
</dbReference>
<dbReference type="GO" id="GO:0004519">
    <property type="term" value="F:endonuclease activity"/>
    <property type="evidence" value="ECO:0007669"/>
    <property type="project" value="UniProtKB-KW"/>
</dbReference>
<sequence length="105" mass="11696">MCSLMSLERILAAPAHIYADDVLLAVEVVPPVDDLGAKHAEYAEAGIPHYWILDIAAQPKLTAYRLVDGVYEQDFNGTGVFMTDQPFDLRIDLDALRARVVPKRE</sequence>
<dbReference type="InterPro" id="IPR012296">
    <property type="entry name" value="Nuclease_put_TT1808"/>
</dbReference>
<dbReference type="InterPro" id="IPR008538">
    <property type="entry name" value="Uma2"/>
</dbReference>
<name>A0A4R4VQG5_9PSEU</name>
<dbReference type="Gene3D" id="3.90.1570.10">
    <property type="entry name" value="tt1808, chain A"/>
    <property type="match status" value="1"/>
</dbReference>
<comment type="caution">
    <text evidence="2">The sequence shown here is derived from an EMBL/GenBank/DDBJ whole genome shotgun (WGS) entry which is preliminary data.</text>
</comment>
<organism evidence="2 3">
    <name type="scientific">Saccharopolyspora terrae</name>
    <dbReference type="NCBI Taxonomy" id="2530384"/>
    <lineage>
        <taxon>Bacteria</taxon>
        <taxon>Bacillati</taxon>
        <taxon>Actinomycetota</taxon>
        <taxon>Actinomycetes</taxon>
        <taxon>Pseudonocardiales</taxon>
        <taxon>Pseudonocardiaceae</taxon>
        <taxon>Saccharopolyspora</taxon>
    </lineage>
</organism>